<evidence type="ECO:0000256" key="5">
    <source>
        <dbReference type="ARBA" id="ARBA00023002"/>
    </source>
</evidence>
<dbReference type="SUPFAM" id="SSF51905">
    <property type="entry name" value="FAD/NAD(P)-binding domain"/>
    <property type="match status" value="1"/>
</dbReference>
<evidence type="ECO:0000256" key="1">
    <source>
        <dbReference type="ARBA" id="ARBA00001974"/>
    </source>
</evidence>
<dbReference type="EMBL" id="JBHUGD010000003">
    <property type="protein sequence ID" value="MFD1947988.1"/>
    <property type="molecule type" value="Genomic_DNA"/>
</dbReference>
<comment type="similarity">
    <text evidence="2 6">Belongs to the FAD-dependent glycerol-3-phosphate dehydrogenase family.</text>
</comment>
<name>A0ABW4TPV4_9ACTN</name>
<keyword evidence="5 6" id="KW-0560">Oxidoreductase</keyword>
<dbReference type="InterPro" id="IPR031656">
    <property type="entry name" value="DAO_C"/>
</dbReference>
<dbReference type="PANTHER" id="PTHR11985">
    <property type="entry name" value="GLYCEROL-3-PHOSPHATE DEHYDROGENASE"/>
    <property type="match status" value="1"/>
</dbReference>
<evidence type="ECO:0000256" key="3">
    <source>
        <dbReference type="ARBA" id="ARBA00022630"/>
    </source>
</evidence>
<evidence type="ECO:0000256" key="2">
    <source>
        <dbReference type="ARBA" id="ARBA00007330"/>
    </source>
</evidence>
<protein>
    <recommendedName>
        <fullName evidence="6">Glycerol-3-phosphate dehydrogenase</fullName>
        <ecNumber evidence="6">1.1.5.3</ecNumber>
    </recommendedName>
</protein>
<sequence length="570" mass="62073">MTSALSPGARVDALRALARTTAQDPLDVLVVGGGITGTGIANDAATRGLSTGLLEQRDLASGTSSRSSKLIHGGLRYLEMLDFGLVREALQERGLQLTRLAPHLVRPVPFLYPLHKRLERPYVGAGLALYDAMAMAGKYDMGVPKHRHLFRKQVARIAPDLRTDDLTGAIRYYDCQVDDARLVVAVARTAASYGAHVATRTRVTGFLREGRRVVGVRATDLETGEELEVRARVVINAAGVWTDEIQDMAGSGQLHVRASKGIHLVVPRDRIRSECGLITRTEKSVLFVIPWGTHWIIGTTDTPWDLDKAHPAASRADIDYLLEHVNRVLRDPLDLDDVEGVYAGLRPLLSGETEPTSRISREHTVASPAPGLVLVAGGKLTTWRVMARDAIDAVVDLLEETQAPVRTCITDRVPLAGAAGFEARTNQRVMLSRTSGLTLAQVDHLLGRHGGLVDEVLALVAERPDLGEALAGAEPYLAAEVVHAVTHEGARHLDDVLARRTRISIETFDRGTEAARPAAELMAGELGWDAARVDDEVDHYLRRVEAERASQLKWTDQEADEARVQAPDIV</sequence>
<proteinExistence type="inferred from homology"/>
<dbReference type="InterPro" id="IPR038299">
    <property type="entry name" value="DAO_C_sf"/>
</dbReference>
<dbReference type="PROSITE" id="PS00977">
    <property type="entry name" value="FAD_G3PDH_1"/>
    <property type="match status" value="1"/>
</dbReference>
<dbReference type="Pfam" id="PF16901">
    <property type="entry name" value="DAO_C"/>
    <property type="match status" value="1"/>
</dbReference>
<dbReference type="Gene3D" id="1.10.8.870">
    <property type="entry name" value="Alpha-glycerophosphate oxidase, cap domain"/>
    <property type="match status" value="1"/>
</dbReference>
<dbReference type="NCBIfam" id="NF008899">
    <property type="entry name" value="PRK12266.1"/>
    <property type="match status" value="1"/>
</dbReference>
<dbReference type="Proteomes" id="UP001597351">
    <property type="component" value="Unassembled WGS sequence"/>
</dbReference>
<reference evidence="10" key="1">
    <citation type="journal article" date="2019" name="Int. J. Syst. Evol. Microbiol.">
        <title>The Global Catalogue of Microorganisms (GCM) 10K type strain sequencing project: providing services to taxonomists for standard genome sequencing and annotation.</title>
        <authorList>
            <consortium name="The Broad Institute Genomics Platform"/>
            <consortium name="The Broad Institute Genome Sequencing Center for Infectious Disease"/>
            <person name="Wu L."/>
            <person name="Ma J."/>
        </authorList>
    </citation>
    <scope>NUCLEOTIDE SEQUENCE [LARGE SCALE GENOMIC DNA]</scope>
    <source>
        <strain evidence="10">CGMCC 1.12477</strain>
    </source>
</reference>
<feature type="domain" description="FAD dependent oxidoreductase" evidence="7">
    <location>
        <begin position="27"/>
        <end position="378"/>
    </location>
</feature>
<dbReference type="InterPro" id="IPR000447">
    <property type="entry name" value="G3P_DH_FAD-dep"/>
</dbReference>
<keyword evidence="4" id="KW-0274">FAD</keyword>
<dbReference type="GO" id="GO:0004368">
    <property type="term" value="F:glycerol-3-phosphate dehydrogenase (quinone) activity"/>
    <property type="evidence" value="ECO:0007669"/>
    <property type="project" value="UniProtKB-EC"/>
</dbReference>
<evidence type="ECO:0000313" key="9">
    <source>
        <dbReference type="EMBL" id="MFD1947988.1"/>
    </source>
</evidence>
<accession>A0ABW4TPV4</accession>
<keyword evidence="10" id="KW-1185">Reference proteome</keyword>
<dbReference type="Gene3D" id="3.50.50.60">
    <property type="entry name" value="FAD/NAD(P)-binding domain"/>
    <property type="match status" value="1"/>
</dbReference>
<comment type="catalytic activity">
    <reaction evidence="6">
        <text>a quinone + sn-glycerol 3-phosphate = dihydroxyacetone phosphate + a quinol</text>
        <dbReference type="Rhea" id="RHEA:18977"/>
        <dbReference type="ChEBI" id="CHEBI:24646"/>
        <dbReference type="ChEBI" id="CHEBI:57597"/>
        <dbReference type="ChEBI" id="CHEBI:57642"/>
        <dbReference type="ChEBI" id="CHEBI:132124"/>
        <dbReference type="EC" id="1.1.5.3"/>
    </reaction>
</comment>
<evidence type="ECO:0000259" key="8">
    <source>
        <dbReference type="Pfam" id="PF16901"/>
    </source>
</evidence>
<organism evidence="9 10">
    <name type="scientific">Nocardioides aestuarii</name>
    <dbReference type="NCBI Taxonomy" id="252231"/>
    <lineage>
        <taxon>Bacteria</taxon>
        <taxon>Bacillati</taxon>
        <taxon>Actinomycetota</taxon>
        <taxon>Actinomycetes</taxon>
        <taxon>Propionibacteriales</taxon>
        <taxon>Nocardioidaceae</taxon>
        <taxon>Nocardioides</taxon>
    </lineage>
</organism>
<evidence type="ECO:0000256" key="4">
    <source>
        <dbReference type="ARBA" id="ARBA00022827"/>
    </source>
</evidence>
<comment type="caution">
    <text evidence="9">The sequence shown here is derived from an EMBL/GenBank/DDBJ whole genome shotgun (WGS) entry which is preliminary data.</text>
</comment>
<dbReference type="Pfam" id="PF01266">
    <property type="entry name" value="DAO"/>
    <property type="match status" value="1"/>
</dbReference>
<gene>
    <name evidence="9" type="primary">glpD</name>
    <name evidence="9" type="ORF">ACFSDE_14405</name>
</gene>
<dbReference type="PANTHER" id="PTHR11985:SF31">
    <property type="entry name" value="GLYCEROL-3-PHOSPHATE DEHYDROGENASE 2"/>
    <property type="match status" value="1"/>
</dbReference>
<evidence type="ECO:0000313" key="10">
    <source>
        <dbReference type="Proteomes" id="UP001597351"/>
    </source>
</evidence>
<feature type="domain" description="Alpha-glycerophosphate oxidase C-terminal" evidence="8">
    <location>
        <begin position="408"/>
        <end position="532"/>
    </location>
</feature>
<keyword evidence="3 6" id="KW-0285">Flavoprotein</keyword>
<dbReference type="EC" id="1.1.5.3" evidence="6"/>
<dbReference type="RefSeq" id="WP_343919602.1">
    <property type="nucleotide sequence ID" value="NZ_BAAAJT010000002.1"/>
</dbReference>
<dbReference type="PRINTS" id="PR01001">
    <property type="entry name" value="FADG3PDH"/>
</dbReference>
<comment type="cofactor">
    <cofactor evidence="1 6">
        <name>FAD</name>
        <dbReference type="ChEBI" id="CHEBI:57692"/>
    </cofactor>
</comment>
<evidence type="ECO:0000256" key="6">
    <source>
        <dbReference type="RuleBase" id="RU361217"/>
    </source>
</evidence>
<dbReference type="InterPro" id="IPR036188">
    <property type="entry name" value="FAD/NAD-bd_sf"/>
</dbReference>
<dbReference type="InterPro" id="IPR006076">
    <property type="entry name" value="FAD-dep_OxRdtase"/>
</dbReference>
<dbReference type="Gene3D" id="3.30.9.10">
    <property type="entry name" value="D-Amino Acid Oxidase, subunit A, domain 2"/>
    <property type="match status" value="1"/>
</dbReference>
<evidence type="ECO:0000259" key="7">
    <source>
        <dbReference type="Pfam" id="PF01266"/>
    </source>
</evidence>